<evidence type="ECO:0000313" key="7">
    <source>
        <dbReference type="Proteomes" id="UP000198956"/>
    </source>
</evidence>
<organism evidence="6 7">
    <name type="scientific">Aneurinibacillus thermoaerophilus</name>
    <dbReference type="NCBI Taxonomy" id="143495"/>
    <lineage>
        <taxon>Bacteria</taxon>
        <taxon>Bacillati</taxon>
        <taxon>Bacillota</taxon>
        <taxon>Bacilli</taxon>
        <taxon>Bacillales</taxon>
        <taxon>Paenibacillaceae</taxon>
        <taxon>Aneurinibacillus group</taxon>
        <taxon>Aneurinibacillus</taxon>
    </lineage>
</organism>
<keyword evidence="3" id="KW-0067">ATP-binding</keyword>
<keyword evidence="8" id="KW-1185">Reference proteome</keyword>
<evidence type="ECO:0000256" key="2">
    <source>
        <dbReference type="ARBA" id="ARBA00022801"/>
    </source>
</evidence>
<dbReference type="GO" id="GO:0005524">
    <property type="term" value="F:ATP binding"/>
    <property type="evidence" value="ECO:0007669"/>
    <property type="project" value="UniProtKB-KW"/>
</dbReference>
<dbReference type="NCBIfam" id="TIGR00724">
    <property type="entry name" value="urea_amlyse_rel"/>
    <property type="match status" value="1"/>
</dbReference>
<dbReference type="Pfam" id="PF02626">
    <property type="entry name" value="CT_A_B"/>
    <property type="match status" value="1"/>
</dbReference>
<dbReference type="SMART" id="SM00797">
    <property type="entry name" value="AHS2"/>
    <property type="match status" value="1"/>
</dbReference>
<dbReference type="InterPro" id="IPR052708">
    <property type="entry name" value="PxpC"/>
</dbReference>
<feature type="domain" description="Carboxyltransferase" evidence="4">
    <location>
        <begin position="23"/>
        <end position="315"/>
    </location>
</feature>
<accession>A0A1G7Y2Q3</accession>
<evidence type="ECO:0000313" key="8">
    <source>
        <dbReference type="Proteomes" id="UP000826616"/>
    </source>
</evidence>
<evidence type="ECO:0000256" key="3">
    <source>
        <dbReference type="ARBA" id="ARBA00022840"/>
    </source>
</evidence>
<dbReference type="SUPFAM" id="SSF50891">
    <property type="entry name" value="Cyclophilin-like"/>
    <property type="match status" value="1"/>
</dbReference>
<name>A0A1G7Y2Q3_ANETH</name>
<dbReference type="PANTHER" id="PTHR43309:SF3">
    <property type="entry name" value="5-OXOPROLINASE SUBUNIT C"/>
    <property type="match status" value="1"/>
</dbReference>
<keyword evidence="1" id="KW-0547">Nucleotide-binding</keyword>
<evidence type="ECO:0000256" key="1">
    <source>
        <dbReference type="ARBA" id="ARBA00022741"/>
    </source>
</evidence>
<dbReference type="GeneID" id="97141754"/>
<dbReference type="InterPro" id="IPR029000">
    <property type="entry name" value="Cyclophilin-like_dom_sf"/>
</dbReference>
<dbReference type="EMBL" id="CP080764">
    <property type="protein sequence ID" value="QYY41335.1"/>
    <property type="molecule type" value="Genomic_DNA"/>
</dbReference>
<dbReference type="OrthoDB" id="9782422at2"/>
<keyword evidence="2" id="KW-0378">Hydrolase</keyword>
<evidence type="ECO:0000313" key="5">
    <source>
        <dbReference type="EMBL" id="QYY41335.1"/>
    </source>
</evidence>
<dbReference type="GO" id="GO:0016787">
    <property type="term" value="F:hydrolase activity"/>
    <property type="evidence" value="ECO:0007669"/>
    <property type="project" value="UniProtKB-KW"/>
</dbReference>
<reference evidence="5 8" key="2">
    <citation type="submission" date="2021-08" db="EMBL/GenBank/DDBJ databases">
        <title>Complete genome sequence of the strain Aneurinibacillus thermoaerophilus CCM 8960.</title>
        <authorList>
            <person name="Musilova J."/>
            <person name="Kourilova X."/>
            <person name="Pernicova I."/>
            <person name="Bezdicek M."/>
            <person name="Lengerova M."/>
            <person name="Obruca S."/>
            <person name="Sedlar K."/>
        </authorList>
    </citation>
    <scope>NUCLEOTIDE SEQUENCE [LARGE SCALE GENOMIC DNA]</scope>
    <source>
        <strain evidence="5 8">CCM 8960</strain>
    </source>
</reference>
<evidence type="ECO:0000259" key="4">
    <source>
        <dbReference type="SMART" id="SM00797"/>
    </source>
</evidence>
<proteinExistence type="predicted"/>
<dbReference type="Gene3D" id="2.40.100.10">
    <property type="entry name" value="Cyclophilin-like"/>
    <property type="match status" value="1"/>
</dbReference>
<gene>
    <name evidence="5" type="ORF">K3F53_10270</name>
    <name evidence="6" type="ORF">SAMN04489735_100588</name>
</gene>
<dbReference type="EMBL" id="FNDE01000005">
    <property type="protein sequence ID" value="SDG90669.1"/>
    <property type="molecule type" value="Genomic_DNA"/>
</dbReference>
<evidence type="ECO:0000313" key="6">
    <source>
        <dbReference type="EMBL" id="SDG90669.1"/>
    </source>
</evidence>
<reference evidence="6 7" key="1">
    <citation type="submission" date="2016-10" db="EMBL/GenBank/DDBJ databases">
        <authorList>
            <person name="de Groot N.N."/>
        </authorList>
    </citation>
    <scope>NUCLEOTIDE SEQUENCE [LARGE SCALE GENOMIC DNA]</scope>
    <source>
        <strain evidence="6 7">L 420-91</strain>
    </source>
</reference>
<dbReference type="PANTHER" id="PTHR43309">
    <property type="entry name" value="5-OXOPROLINASE SUBUNIT C"/>
    <property type="match status" value="1"/>
</dbReference>
<protein>
    <submittedName>
        <fullName evidence="6">Biotin-dependent carboxylase uncharacterized domain-containing protein</fullName>
    </submittedName>
    <submittedName>
        <fullName evidence="5">Biotin-dependent carboxyltransferase family protein</fullName>
    </submittedName>
</protein>
<sequence length="327" mass="35964">MLRILEPGLWTTVQDIGRQGYYHFGLPPSGAADKYSFMVGNLLLGNPLEFAGLEMTLLGPKVEFLKKTVIAITGAPMEAYLNQQPIPLWEPVQVNEGDILSFKFCKQGVKSYLCVSGGIQVPEVLGSRSTYTLSRLGGFQGRKLDVGDELEIGEPLPGAFKQVGKRLPSEFIPEYKNFQDLRVVMGLSGHRVSDEGIRAFLNSEWTVSTESNQVAYRYTGAKIAFKEHEPPFGAGDGFSNVVDFAYPIGALMVPNEEELIILLNDATSGGGFVTIGTVISTDLDIVAQSRPMSKCRFLAITVDQAMQVRLERKKKLTRLAELLKEHG</sequence>
<dbReference type="RefSeq" id="WP_091260050.1">
    <property type="nucleotide sequence ID" value="NZ_CP080764.1"/>
</dbReference>
<dbReference type="Proteomes" id="UP000826616">
    <property type="component" value="Chromosome"/>
</dbReference>
<dbReference type="AlphaFoldDB" id="A0A1G7Y2Q3"/>
<dbReference type="InterPro" id="IPR003778">
    <property type="entry name" value="CT_A_B"/>
</dbReference>
<dbReference type="Proteomes" id="UP000198956">
    <property type="component" value="Unassembled WGS sequence"/>
</dbReference>